<dbReference type="Pfam" id="PF01136">
    <property type="entry name" value="Peptidase_U32"/>
    <property type="match status" value="2"/>
</dbReference>
<evidence type="ECO:0000313" key="2">
    <source>
        <dbReference type="EMBL" id="MSV24358.1"/>
    </source>
</evidence>
<dbReference type="PANTHER" id="PTHR30217">
    <property type="entry name" value="PEPTIDASE U32 FAMILY"/>
    <property type="match status" value="1"/>
</dbReference>
<dbReference type="AlphaFoldDB" id="A0A6I2UQ81"/>
<protein>
    <submittedName>
        <fullName evidence="2">U32 family peptidase</fullName>
    </submittedName>
</protein>
<feature type="domain" description="Peptidase U32 collagenase" evidence="1">
    <location>
        <begin position="391"/>
        <end position="511"/>
    </location>
</feature>
<dbReference type="SUPFAM" id="SSF51395">
    <property type="entry name" value="FMN-linked oxidoreductases"/>
    <property type="match status" value="1"/>
</dbReference>
<dbReference type="Pfam" id="PF12392">
    <property type="entry name" value="DUF3656"/>
    <property type="match status" value="1"/>
</dbReference>
<accession>A0A6I2UQ81</accession>
<dbReference type="InterPro" id="IPR001539">
    <property type="entry name" value="Peptidase_U32"/>
</dbReference>
<evidence type="ECO:0000313" key="3">
    <source>
        <dbReference type="Proteomes" id="UP000430222"/>
    </source>
</evidence>
<organism evidence="2 3">
    <name type="scientific">Selenomonas montiformis</name>
    <dbReference type="NCBI Taxonomy" id="2652285"/>
    <lineage>
        <taxon>Bacteria</taxon>
        <taxon>Bacillati</taxon>
        <taxon>Bacillota</taxon>
        <taxon>Negativicutes</taxon>
        <taxon>Selenomonadales</taxon>
        <taxon>Selenomonadaceae</taxon>
        <taxon>Selenomonas</taxon>
    </lineage>
</organism>
<dbReference type="InterPro" id="IPR020988">
    <property type="entry name" value="Pept_U32_collagenase"/>
</dbReference>
<gene>
    <name evidence="2" type="ORF">FYJ78_03995</name>
</gene>
<evidence type="ECO:0000259" key="1">
    <source>
        <dbReference type="Pfam" id="PF12392"/>
    </source>
</evidence>
<dbReference type="Gene3D" id="2.40.30.10">
    <property type="entry name" value="Translation factors"/>
    <property type="match status" value="1"/>
</dbReference>
<dbReference type="PROSITE" id="PS01276">
    <property type="entry name" value="PEPTIDASE_U32"/>
    <property type="match status" value="1"/>
</dbReference>
<proteinExistence type="predicted"/>
<keyword evidence="3" id="KW-1185">Reference proteome</keyword>
<comment type="caution">
    <text evidence="2">The sequence shown here is derived from an EMBL/GenBank/DDBJ whole genome shotgun (WGS) entry which is preliminary data.</text>
</comment>
<name>A0A6I2UQ81_9FIRM</name>
<dbReference type="Proteomes" id="UP000430222">
    <property type="component" value="Unassembled WGS sequence"/>
</dbReference>
<dbReference type="PANTHER" id="PTHR30217:SF10">
    <property type="entry name" value="23S RRNA 5-HYDROXYCYTIDINE C2501 SYNTHASE"/>
    <property type="match status" value="1"/>
</dbReference>
<sequence length="827" mass="92128">MVELLAPAGSEDSLKAAVESGADAIYLAGNFFGARAYANNFDEDGLAKAIRFAHLRGVRIHVTVNTVVNDSEIPALRKYLRFLYEAGTDAILVQDLGVARLARETVPSLPLHASTQMTVHSLAGVLALQELGFERVVLSRELSLDEIRYICANCQVEIEVFMHGALCVCYSGQCLMSSMIGGRSGNRGRCAQPCRLPYTLVDETGQDVLEGAAGKYLLSPRDLNTIDLIPQLIDAGVSSLKIEGRMKRPEYVAAVVQTYRQAIDTCYKGTNYQVTQEERDTLAQIFNRDFTTAYLTGRPGKHMMSDRRPNNRGLLIGRVSVYDRDHRLVTIKLNGQLANGDQVDFWVKVGGRVTASVQDMTDEKGRPLQSGKAGDLVRFCVPMTVHEHDRVFKVYDGALMERTRKTFRSADPIRRIPVNAVVRAAIGKPLMLRLTDKEGHTGEALTHFIGEPARNRPLTEAIVRGQIERLGTSVYSLNTLTCSIEGSVMIPMSELNDVRRRAVEDLDEHRLAVYSRSEQKLPKIHTNMQPLPKKASRLMVSVETIEQMRAAIETGADGILFGGDSYHHQPITPNDYQKAWGIARETGIRIDFNLPRIIRDSHQKAIENLLVSCRENFEPDAIHVHNIGALSLVKNLTRLPIHADYSLIAYNLQTLEFLRDYGAAEATLSPELNIGQIRSLAANSPLPLTCIVHGKLELMVSEYCVIGSFLGGEGQNTCTHPCTKKSYALKDRKDALFPLVTDQFCHMHILNSKTLSMMPHVMEFESWGIHSLRIEAKAMNPDQIRRIVRAYQTAAAFPVEPDEAQKNWIQAQEGPEVTRGHYFRGVL</sequence>
<reference evidence="2 3" key="1">
    <citation type="submission" date="2019-08" db="EMBL/GenBank/DDBJ databases">
        <title>In-depth cultivation of the pig gut microbiome towards novel bacterial diversity and tailored functional studies.</title>
        <authorList>
            <person name="Wylensek D."/>
            <person name="Hitch T.C.A."/>
            <person name="Clavel T."/>
        </authorList>
    </citation>
    <scope>NUCLEOTIDE SEQUENCE [LARGE SCALE GENOMIC DNA]</scope>
    <source>
        <strain evidence="3">WCA-380-WT-3B3</strain>
    </source>
</reference>
<dbReference type="EMBL" id="VUNL01000003">
    <property type="protein sequence ID" value="MSV24358.1"/>
    <property type="molecule type" value="Genomic_DNA"/>
</dbReference>
<dbReference type="InterPro" id="IPR051454">
    <property type="entry name" value="RNA/ubiquinone_mod_enzymes"/>
</dbReference>